<name>A0ABV6K0X0_9LACO</name>
<organism evidence="1 2">
    <name type="scientific">Lactiplantibacillus plajomi</name>
    <dbReference type="NCBI Taxonomy" id="1457217"/>
    <lineage>
        <taxon>Bacteria</taxon>
        <taxon>Bacillati</taxon>
        <taxon>Bacillota</taxon>
        <taxon>Bacilli</taxon>
        <taxon>Lactobacillales</taxon>
        <taxon>Lactobacillaceae</taxon>
        <taxon>Lactiplantibacillus</taxon>
    </lineage>
</organism>
<keyword evidence="2" id="KW-1185">Reference proteome</keyword>
<proteinExistence type="predicted"/>
<dbReference type="RefSeq" id="WP_137645860.1">
    <property type="nucleotide sequence ID" value="NZ_BAABRM010000026.1"/>
</dbReference>
<gene>
    <name evidence="1" type="ORF">ACFFGS_02870</name>
</gene>
<accession>A0ABV6K0X0</accession>
<evidence type="ECO:0000313" key="1">
    <source>
        <dbReference type="EMBL" id="MFC0423095.1"/>
    </source>
</evidence>
<reference evidence="1 2" key="1">
    <citation type="submission" date="2024-09" db="EMBL/GenBank/DDBJ databases">
        <authorList>
            <person name="Sun Q."/>
            <person name="Mori K."/>
        </authorList>
    </citation>
    <scope>NUCLEOTIDE SEQUENCE [LARGE SCALE GENOMIC DNA]</scope>
    <source>
        <strain evidence="1 2">TBRC 4575</strain>
    </source>
</reference>
<comment type="caution">
    <text evidence="1">The sequence shown here is derived from an EMBL/GenBank/DDBJ whole genome shotgun (WGS) entry which is preliminary data.</text>
</comment>
<dbReference type="Proteomes" id="UP001589855">
    <property type="component" value="Unassembled WGS sequence"/>
</dbReference>
<dbReference type="EMBL" id="JBHLUK010000014">
    <property type="protein sequence ID" value="MFC0423095.1"/>
    <property type="molecule type" value="Genomic_DNA"/>
</dbReference>
<sequence length="138" mass="14290">MAVNLTEITHGQAGWDKTANSNFNALNQDTGLVRLTMVGAIKGLYQAENAPLARRVNGVVHLTSGIISTGTIPADTKILSMPDELLGADGGITALCQDVTNKGAFPVTIKTGGLFVAKDLACGTSLNFAGITYLGKDV</sequence>
<protein>
    <submittedName>
        <fullName evidence="1">Uncharacterized protein</fullName>
    </submittedName>
</protein>
<evidence type="ECO:0000313" key="2">
    <source>
        <dbReference type="Proteomes" id="UP001589855"/>
    </source>
</evidence>